<dbReference type="GO" id="GO:0003677">
    <property type="term" value="F:DNA binding"/>
    <property type="evidence" value="ECO:0007669"/>
    <property type="project" value="UniProtKB-KW"/>
</dbReference>
<feature type="domain" description="Helicase ATP-binding" evidence="11">
    <location>
        <begin position="280"/>
        <end position="572"/>
    </location>
</feature>
<gene>
    <name evidence="12" type="ORF">PPSIR1_38329</name>
</gene>
<keyword evidence="13" id="KW-1185">Reference proteome</keyword>
<dbReference type="GO" id="GO:0009307">
    <property type="term" value="P:DNA restriction-modification system"/>
    <property type="evidence" value="ECO:0007669"/>
    <property type="project" value="UniProtKB-KW"/>
</dbReference>
<keyword evidence="8" id="KW-0378">Hydrolase</keyword>
<dbReference type="SUPFAM" id="SSF52540">
    <property type="entry name" value="P-loop containing nucleoside triphosphate hydrolases"/>
    <property type="match status" value="1"/>
</dbReference>
<dbReference type="OrthoDB" id="9758243at2"/>
<proteinExistence type="inferred from homology"/>
<evidence type="ECO:0000256" key="9">
    <source>
        <dbReference type="ARBA" id="ARBA00022840"/>
    </source>
</evidence>
<comment type="similarity">
    <text evidence="2">Belongs to the HsdR family.</text>
</comment>
<dbReference type="GO" id="GO:0005524">
    <property type="term" value="F:ATP binding"/>
    <property type="evidence" value="ECO:0007669"/>
    <property type="project" value="UniProtKB-KW"/>
</dbReference>
<dbReference type="InterPro" id="IPR007409">
    <property type="entry name" value="Restrct_endonuc_type1_HsdR_N"/>
</dbReference>
<comment type="caution">
    <text evidence="12">The sequence shown here is derived from an EMBL/GenBank/DDBJ whole genome shotgun (WGS) entry which is preliminary data.</text>
</comment>
<dbReference type="EC" id="3.1.21.3" evidence="3"/>
<name>A6G8I9_9BACT</name>
<evidence type="ECO:0000256" key="1">
    <source>
        <dbReference type="ARBA" id="ARBA00000851"/>
    </source>
</evidence>
<keyword evidence="7" id="KW-0255">Endonuclease</keyword>
<evidence type="ECO:0000313" key="12">
    <source>
        <dbReference type="EMBL" id="EDM77766.1"/>
    </source>
</evidence>
<dbReference type="GO" id="GO:0009035">
    <property type="term" value="F:type I site-specific deoxyribonuclease activity"/>
    <property type="evidence" value="ECO:0007669"/>
    <property type="project" value="UniProtKB-EC"/>
</dbReference>
<sequence length="1094" mass="122086">MTSKKSSTVATYLRDILTGGVTHDTAAGPGLACHSRQLSGLGWHYLAPINLPRLPHDILVAPYVREALTRLNPEIAAAPERADEVLYELRAILRSARSDGLIKANEAMTEWFRNDKTMPFGDNHEHTAVRLFDFENIEANHFIVTTQYRAQGEGGSLCADLVLLVNGFPLVVIEAKPPLRPSISWLDRASTIRQQYEDEVPELFVCNVLNVATDGRELRYGSIGMPENLWGPWRALDDVTDPEAAATVTATNMGMLAPATLLDILEHFTLFAVNDKKQLIKVVCRCQQYQATNLIVDRVADPNAPKKGLIWHFQGSGKSYLMVFAAKKLRLHPALDNPAVLVVVDRVDLDTQIGNTFHGAKVENLVKAKTRAELKSMLRAGTKKVIITTIFRFGDESAKQEANRLLRWTKTRLGKGKLDEAETYLLDCAELLAGLDPNEGQTLRDRFAALHQRFEAAAGKALVLPEPQAVASEDTGEDSEDEPASAVPLNDAHNVIVLVDEAHRTQEGDLGRKMQAALPHASFFGLTGTPINKRDRNTFNTFGAKSDEGRYLHRYGFEDSIRDGATLPLHFVPRSSELKVDEASLSEEFSQMTGGLSDIDEAELIRQATRFGVAVKAPARVARVVADIAEHFRSQVRPQGLAAMIVTYDREACLLYKAELDKHLSPAVSDVVISVGNERKGESEYLAYKRDRDAEEKLLERYRKPSDPLKILVVTAKLLTGFDAPILQTMYLDKPLRDHTLLQAICRTNRVYNDNKQAGVIVDYLGLFEKTAEALKFDEVDVGRMVASIEAVKQQLPEAMEKCLAFFEGVDRTQGEQRSHVAALNKLGSIERCDAFGEHFRFLSKVWEVISPDPMLTAYADDYSWLARRYKAVRQSGGGGQQIWQELGPQTTQLLYEHLSFNIGALELEDIVLDDELFAVIQRTRDPDATAEELATKLEDYLRTNQGVPKIPDFLARLQDLKKKYEKGMIQSHECMTRLRNLGKGAFAAVEESEREPVPPPVRPEDEGRAKLSELFEGVGTVEAEIVEMLVADIDKAVQAERFPGWSESDGGKRPMRKLIRGVMFDHLGHADRDLHNQAVAYVETYYAVQKEPK</sequence>
<evidence type="ECO:0000259" key="11">
    <source>
        <dbReference type="SMART" id="SM00487"/>
    </source>
</evidence>
<keyword evidence="6" id="KW-0680">Restriction system</keyword>
<dbReference type="CDD" id="cd18800">
    <property type="entry name" value="SF2_C_EcoR124I-like"/>
    <property type="match status" value="1"/>
</dbReference>
<evidence type="ECO:0000256" key="8">
    <source>
        <dbReference type="ARBA" id="ARBA00022801"/>
    </source>
</evidence>
<dbReference type="PANTHER" id="PTHR30195">
    <property type="entry name" value="TYPE I SITE-SPECIFIC DEOXYRIBONUCLEASE PROTEIN SUBUNIT M AND R"/>
    <property type="match status" value="1"/>
</dbReference>
<keyword evidence="5" id="KW-0547">Nucleotide-binding</keyword>
<dbReference type="EMBL" id="ABCS01000040">
    <property type="protein sequence ID" value="EDM77766.1"/>
    <property type="molecule type" value="Genomic_DNA"/>
</dbReference>
<dbReference type="Proteomes" id="UP000005801">
    <property type="component" value="Unassembled WGS sequence"/>
</dbReference>
<dbReference type="Pfam" id="PF18766">
    <property type="entry name" value="SWI2_SNF2"/>
    <property type="match status" value="1"/>
</dbReference>
<reference evidence="12 13" key="1">
    <citation type="submission" date="2007-06" db="EMBL/GenBank/DDBJ databases">
        <authorList>
            <person name="Shimkets L."/>
            <person name="Ferriera S."/>
            <person name="Johnson J."/>
            <person name="Kravitz S."/>
            <person name="Beeson K."/>
            <person name="Sutton G."/>
            <person name="Rogers Y.-H."/>
            <person name="Friedman R."/>
            <person name="Frazier M."/>
            <person name="Venter J.C."/>
        </authorList>
    </citation>
    <scope>NUCLEOTIDE SEQUENCE [LARGE SCALE GENOMIC DNA]</scope>
    <source>
        <strain evidence="12 13">SIR-1</strain>
    </source>
</reference>
<dbReference type="Gene3D" id="3.90.1570.50">
    <property type="match status" value="1"/>
</dbReference>
<dbReference type="Pfam" id="PF04313">
    <property type="entry name" value="HSDR_N"/>
    <property type="match status" value="1"/>
</dbReference>
<dbReference type="InterPro" id="IPR055180">
    <property type="entry name" value="HsdR_RecA-like_helicase_dom_2"/>
</dbReference>
<keyword evidence="9" id="KW-0067">ATP-binding</keyword>
<evidence type="ECO:0000256" key="4">
    <source>
        <dbReference type="ARBA" id="ARBA00022722"/>
    </source>
</evidence>
<dbReference type="GO" id="GO:0004386">
    <property type="term" value="F:helicase activity"/>
    <property type="evidence" value="ECO:0007669"/>
    <property type="project" value="UniProtKB-KW"/>
</dbReference>
<keyword evidence="4" id="KW-0540">Nuclease</keyword>
<dbReference type="CDD" id="cd22332">
    <property type="entry name" value="HsdR_N"/>
    <property type="match status" value="1"/>
</dbReference>
<keyword evidence="10" id="KW-0238">DNA-binding</keyword>
<dbReference type="RefSeq" id="WP_006973034.1">
    <property type="nucleotide sequence ID" value="NZ_ABCS01000040.1"/>
</dbReference>
<evidence type="ECO:0000256" key="10">
    <source>
        <dbReference type="ARBA" id="ARBA00023125"/>
    </source>
</evidence>
<protein>
    <recommendedName>
        <fullName evidence="3">type I site-specific deoxyribonuclease</fullName>
        <ecNumber evidence="3">3.1.21.3</ecNumber>
    </recommendedName>
</protein>
<dbReference type="InterPro" id="IPR027417">
    <property type="entry name" value="P-loop_NTPase"/>
</dbReference>
<dbReference type="InterPro" id="IPR051268">
    <property type="entry name" value="Type-I_R_enzyme_R_subunit"/>
</dbReference>
<dbReference type="InterPro" id="IPR014001">
    <property type="entry name" value="Helicase_ATP-bd"/>
</dbReference>
<evidence type="ECO:0000256" key="7">
    <source>
        <dbReference type="ARBA" id="ARBA00022759"/>
    </source>
</evidence>
<dbReference type="InterPro" id="IPR040980">
    <property type="entry name" value="SWI2_SNF2"/>
</dbReference>
<dbReference type="AlphaFoldDB" id="A6G8I9"/>
<keyword evidence="12" id="KW-0347">Helicase</keyword>
<evidence type="ECO:0000313" key="13">
    <source>
        <dbReference type="Proteomes" id="UP000005801"/>
    </source>
</evidence>
<dbReference type="STRING" id="391625.PPSIR1_38329"/>
<evidence type="ECO:0000256" key="2">
    <source>
        <dbReference type="ARBA" id="ARBA00008598"/>
    </source>
</evidence>
<dbReference type="eggNOG" id="COG0610">
    <property type="taxonomic scope" value="Bacteria"/>
</dbReference>
<dbReference type="Pfam" id="PF22679">
    <property type="entry name" value="T1R_D3-like"/>
    <property type="match status" value="1"/>
</dbReference>
<comment type="catalytic activity">
    <reaction evidence="1">
        <text>Endonucleolytic cleavage of DNA to give random double-stranded fragments with terminal 5'-phosphates, ATP is simultaneously hydrolyzed.</text>
        <dbReference type="EC" id="3.1.21.3"/>
    </reaction>
</comment>
<dbReference type="PANTHER" id="PTHR30195:SF15">
    <property type="entry name" value="TYPE I RESTRICTION ENZYME HINDI ENDONUCLEASE SUBUNIT"/>
    <property type="match status" value="1"/>
</dbReference>
<dbReference type="Gene3D" id="3.40.50.300">
    <property type="entry name" value="P-loop containing nucleotide triphosphate hydrolases"/>
    <property type="match status" value="4"/>
</dbReference>
<evidence type="ECO:0000256" key="3">
    <source>
        <dbReference type="ARBA" id="ARBA00012654"/>
    </source>
</evidence>
<organism evidence="12 13">
    <name type="scientific">Plesiocystis pacifica SIR-1</name>
    <dbReference type="NCBI Taxonomy" id="391625"/>
    <lineage>
        <taxon>Bacteria</taxon>
        <taxon>Pseudomonadati</taxon>
        <taxon>Myxococcota</taxon>
        <taxon>Polyangia</taxon>
        <taxon>Nannocystales</taxon>
        <taxon>Nannocystaceae</taxon>
        <taxon>Plesiocystis</taxon>
    </lineage>
</organism>
<evidence type="ECO:0000256" key="6">
    <source>
        <dbReference type="ARBA" id="ARBA00022747"/>
    </source>
</evidence>
<evidence type="ECO:0000256" key="5">
    <source>
        <dbReference type="ARBA" id="ARBA00022741"/>
    </source>
</evidence>
<accession>A6G8I9</accession>
<dbReference type="SMART" id="SM00487">
    <property type="entry name" value="DEXDc"/>
    <property type="match status" value="1"/>
</dbReference>